<gene>
    <name evidence="2" type="ORF">CCUR1050_LOCUS33412</name>
</gene>
<dbReference type="InterPro" id="IPR009688">
    <property type="entry name" value="FAM210A/B-like_dom"/>
</dbReference>
<sequence length="220" mass="23731">MSFRVNSKIWCRAAIILSVSFQICSGFSTVSAMSFPATFGGAKSIGGGQLLRNGRAFSLVRGREQRSRRSSSLATRSALASPELTHVLKEYGVPAVLTHACGWFVCMVALFSAANSGLNTDVLISYLPATFQEHFDGGSATSLFRFQLSLAVTEAIGPFRVAVTLAATPKVAEFLRGNDAGRNVEAFGIRLSRKSARGVIQLRDRFSDAVARYSFSNFTL</sequence>
<evidence type="ECO:0000259" key="1">
    <source>
        <dbReference type="Pfam" id="PF06916"/>
    </source>
</evidence>
<dbReference type="Pfam" id="PF06916">
    <property type="entry name" value="FAM210A-B_dom"/>
    <property type="match status" value="1"/>
</dbReference>
<dbReference type="EMBL" id="HBEZ01060807">
    <property type="protein sequence ID" value="CAD8664486.1"/>
    <property type="molecule type" value="Transcribed_RNA"/>
</dbReference>
<feature type="domain" description="DUF1279" evidence="1">
    <location>
        <begin position="86"/>
        <end position="169"/>
    </location>
</feature>
<organism evidence="2">
    <name type="scientific">Cryptomonas curvata</name>
    <dbReference type="NCBI Taxonomy" id="233186"/>
    <lineage>
        <taxon>Eukaryota</taxon>
        <taxon>Cryptophyceae</taxon>
        <taxon>Cryptomonadales</taxon>
        <taxon>Cryptomonadaceae</taxon>
        <taxon>Cryptomonas</taxon>
    </lineage>
</organism>
<name>A0A7S0NBB0_9CRYP</name>
<dbReference type="AlphaFoldDB" id="A0A7S0NBB0"/>
<proteinExistence type="predicted"/>
<evidence type="ECO:0000313" key="2">
    <source>
        <dbReference type="EMBL" id="CAD8664486.1"/>
    </source>
</evidence>
<accession>A0A7S0NBB0</accession>
<reference evidence="2" key="1">
    <citation type="submission" date="2021-01" db="EMBL/GenBank/DDBJ databases">
        <authorList>
            <person name="Corre E."/>
            <person name="Pelletier E."/>
            <person name="Niang G."/>
            <person name="Scheremetjew M."/>
            <person name="Finn R."/>
            <person name="Kale V."/>
            <person name="Holt S."/>
            <person name="Cochrane G."/>
            <person name="Meng A."/>
            <person name="Brown T."/>
            <person name="Cohen L."/>
        </authorList>
    </citation>
    <scope>NUCLEOTIDE SEQUENCE</scope>
    <source>
        <strain evidence="2">CCAP979/52</strain>
    </source>
</reference>
<protein>
    <recommendedName>
        <fullName evidence="1">DUF1279 domain-containing protein</fullName>
    </recommendedName>
</protein>